<dbReference type="AlphaFoldDB" id="A0AA97CUD4"/>
<protein>
    <submittedName>
        <fullName evidence="1">Uncharacterized protein</fullName>
    </submittedName>
</protein>
<dbReference type="RefSeq" id="WP_420040638.1">
    <property type="nucleotide sequence ID" value="NZ_CP128986.1"/>
</dbReference>
<dbReference type="EMBL" id="CP128986">
    <property type="protein sequence ID" value="WOC11317.1"/>
    <property type="molecule type" value="Genomic_DNA"/>
</dbReference>
<gene>
    <name evidence="1" type="ORF">MP11Mi_03840</name>
</gene>
<accession>A0AA97CUD4</accession>
<reference evidence="1" key="1">
    <citation type="submission" date="2023-06" db="EMBL/GenBank/DDBJ databases">
        <title>Gordonia sp. nov. and Pseudochrobactrum sp. nov., two species isolated from the burying beetle Nicrophorus vespilloides.</title>
        <authorList>
            <person name="Poehlein A."/>
            <person name="Guzman J."/>
            <person name="Daniel R."/>
            <person name="Vilcinskas A."/>
        </authorList>
    </citation>
    <scope>NUCLEOTIDE SEQUENCE</scope>
    <source>
        <strain evidence="1">MP11Mi</strain>
    </source>
</reference>
<proteinExistence type="predicted"/>
<organism evidence="1">
    <name type="scientific">Gordonia sp. MP11Mi</name>
    <dbReference type="NCBI Taxonomy" id="3022769"/>
    <lineage>
        <taxon>Bacteria</taxon>
        <taxon>Bacillati</taxon>
        <taxon>Actinomycetota</taxon>
        <taxon>Actinomycetes</taxon>
        <taxon>Mycobacteriales</taxon>
        <taxon>Gordoniaceae</taxon>
        <taxon>Gordonia</taxon>
    </lineage>
</organism>
<name>A0AA97CUD4_9ACTN</name>
<evidence type="ECO:0000313" key="1">
    <source>
        <dbReference type="EMBL" id="WOC11317.1"/>
    </source>
</evidence>
<sequence length="96" mass="9975">MTDVHVDTDGLIDHTARHATLASDAADCVAELRAGGFGAWWRDGRETGLDARLTDLADRLERAAGGVGDAAGRVRRNAVALSAADTAVAHGLRSLP</sequence>